<dbReference type="EMBL" id="GBRH01267879">
    <property type="protein sequence ID" value="JAD30016.1"/>
    <property type="molecule type" value="Transcribed_RNA"/>
</dbReference>
<organism evidence="1">
    <name type="scientific">Arundo donax</name>
    <name type="common">Giant reed</name>
    <name type="synonym">Donax arundinaceus</name>
    <dbReference type="NCBI Taxonomy" id="35708"/>
    <lineage>
        <taxon>Eukaryota</taxon>
        <taxon>Viridiplantae</taxon>
        <taxon>Streptophyta</taxon>
        <taxon>Embryophyta</taxon>
        <taxon>Tracheophyta</taxon>
        <taxon>Spermatophyta</taxon>
        <taxon>Magnoliopsida</taxon>
        <taxon>Liliopsida</taxon>
        <taxon>Poales</taxon>
        <taxon>Poaceae</taxon>
        <taxon>PACMAD clade</taxon>
        <taxon>Arundinoideae</taxon>
        <taxon>Arundineae</taxon>
        <taxon>Arundo</taxon>
    </lineage>
</organism>
<protein>
    <submittedName>
        <fullName evidence="1">Uncharacterized protein</fullName>
    </submittedName>
</protein>
<sequence>MYQNTRDHSIPQSSNQTRYMIIPFLKPSKVKETSNPKKDHLMKDQLILDEITPLTKQASSELRAIYLILLRSARYSQCASV</sequence>
<dbReference type="AlphaFoldDB" id="A0A0A8YTW8"/>
<name>A0A0A8YTW8_ARUDO</name>
<reference evidence="1" key="2">
    <citation type="journal article" date="2015" name="Data Brief">
        <title>Shoot transcriptome of the giant reed, Arundo donax.</title>
        <authorList>
            <person name="Barrero R.A."/>
            <person name="Guerrero F.D."/>
            <person name="Moolhuijzen P."/>
            <person name="Goolsby J.A."/>
            <person name="Tidwell J."/>
            <person name="Bellgard S.E."/>
            <person name="Bellgard M.I."/>
        </authorList>
    </citation>
    <scope>NUCLEOTIDE SEQUENCE</scope>
    <source>
        <tissue evidence="1">Shoot tissue taken approximately 20 cm above the soil surface</tissue>
    </source>
</reference>
<accession>A0A0A8YTW8</accession>
<evidence type="ECO:0000313" key="1">
    <source>
        <dbReference type="EMBL" id="JAD30016.1"/>
    </source>
</evidence>
<reference evidence="1" key="1">
    <citation type="submission" date="2014-09" db="EMBL/GenBank/DDBJ databases">
        <authorList>
            <person name="Magalhaes I.L.F."/>
            <person name="Oliveira U."/>
            <person name="Santos F.R."/>
            <person name="Vidigal T.H.D.A."/>
            <person name="Brescovit A.D."/>
            <person name="Santos A.J."/>
        </authorList>
    </citation>
    <scope>NUCLEOTIDE SEQUENCE</scope>
    <source>
        <tissue evidence="1">Shoot tissue taken approximately 20 cm above the soil surface</tissue>
    </source>
</reference>
<proteinExistence type="predicted"/>